<protein>
    <submittedName>
        <fullName evidence="2">HNH endonuclease</fullName>
    </submittedName>
</protein>
<keyword evidence="2" id="KW-0378">Hydrolase</keyword>
<dbReference type="AlphaFoldDB" id="A0A1I6IAC2"/>
<gene>
    <name evidence="2" type="ORF">SAMN02910262_00119</name>
</gene>
<proteinExistence type="predicted"/>
<dbReference type="RefSeq" id="WP_031471095.1">
    <property type="nucleotide sequence ID" value="NZ_FOZC01000001.1"/>
</dbReference>
<evidence type="ECO:0000313" key="2">
    <source>
        <dbReference type="EMBL" id="SFR63715.1"/>
    </source>
</evidence>
<dbReference type="GO" id="GO:0004519">
    <property type="term" value="F:endonuclease activity"/>
    <property type="evidence" value="ECO:0007669"/>
    <property type="project" value="UniProtKB-KW"/>
</dbReference>
<name>A0A1I6IAC2_9FIRM</name>
<dbReference type="InterPro" id="IPR003615">
    <property type="entry name" value="HNH_nuc"/>
</dbReference>
<feature type="domain" description="HNH nuclease" evidence="1">
    <location>
        <begin position="242"/>
        <end position="284"/>
    </location>
</feature>
<dbReference type="Pfam" id="PF13395">
    <property type="entry name" value="HNH_4"/>
    <property type="match status" value="1"/>
</dbReference>
<dbReference type="Gene3D" id="1.10.30.50">
    <property type="match status" value="1"/>
</dbReference>
<organism evidence="2 3">
    <name type="scientific">[Clostridium] aminophilum</name>
    <dbReference type="NCBI Taxonomy" id="1526"/>
    <lineage>
        <taxon>Bacteria</taxon>
        <taxon>Bacillati</taxon>
        <taxon>Bacillota</taxon>
        <taxon>Clostridia</taxon>
        <taxon>Lachnospirales</taxon>
        <taxon>Lachnospiraceae</taxon>
    </lineage>
</organism>
<dbReference type="CDD" id="cd00085">
    <property type="entry name" value="HNHc"/>
    <property type="match status" value="1"/>
</dbReference>
<evidence type="ECO:0000313" key="3">
    <source>
        <dbReference type="Proteomes" id="UP000214760"/>
    </source>
</evidence>
<dbReference type="Proteomes" id="UP000214760">
    <property type="component" value="Unassembled WGS sequence"/>
</dbReference>
<reference evidence="2 3" key="1">
    <citation type="submission" date="2016-10" db="EMBL/GenBank/DDBJ databases">
        <authorList>
            <person name="de Groot N.N."/>
        </authorList>
    </citation>
    <scope>NUCLEOTIDE SEQUENCE [LARGE SCALE GENOMIC DNA]</scope>
    <source>
        <strain evidence="2 3">F</strain>
    </source>
</reference>
<evidence type="ECO:0000259" key="1">
    <source>
        <dbReference type="Pfam" id="PF13395"/>
    </source>
</evidence>
<sequence>MDFILPESDGLRIEYFGHLFDNTSECYKMFWFQVIVEKILAGQTSASFGEIIDEMITDAWYMVAEYHLNLGPRDNLEYAVNRLVEISGFRAAEDKAALLQYIRNCKDPEVLRYKKILTANVPYRLQAPFLDFKADDWNVGKRQLIDRINAYYSLIYKFDSLDGLNTKIHFDERWSEYIVRNQVIIKGWLKYSLVEYLQRRNPNVPGVINKLYPPQERKLEDIQKYWKLIMTVKPVVEIYGNGELTDRDISIDHFVPWSYVANDEIWNLHPTTKSINSAKSNHLPRWEVYFKKLAGLEYLSYQLMWQSERIRKEFEQIKRKHLNSPLVEGRLYTPNLSREEFGARLSEIVLPVYQSAKAAGFREWEYTAE</sequence>
<keyword evidence="2" id="KW-0255">Endonuclease</keyword>
<dbReference type="EMBL" id="FOZC01000001">
    <property type="protein sequence ID" value="SFR63715.1"/>
    <property type="molecule type" value="Genomic_DNA"/>
</dbReference>
<keyword evidence="2" id="KW-0540">Nuclease</keyword>
<accession>A0A1I6IAC2</accession>